<evidence type="ECO:0000313" key="1">
    <source>
        <dbReference type="EMBL" id="MFF4520485.1"/>
    </source>
</evidence>
<proteinExistence type="predicted"/>
<comment type="caution">
    <text evidence="1">The sequence shown here is derived from an EMBL/GenBank/DDBJ whole genome shotgun (WGS) entry which is preliminary data.</text>
</comment>
<reference evidence="1 2" key="1">
    <citation type="submission" date="2024-10" db="EMBL/GenBank/DDBJ databases">
        <title>The Natural Products Discovery Center: Release of the First 8490 Sequenced Strains for Exploring Actinobacteria Biosynthetic Diversity.</title>
        <authorList>
            <person name="Kalkreuter E."/>
            <person name="Kautsar S.A."/>
            <person name="Yang D."/>
            <person name="Bader C.D."/>
            <person name="Teijaro C.N."/>
            <person name="Fluegel L."/>
            <person name="Davis C.M."/>
            <person name="Simpson J.R."/>
            <person name="Lauterbach L."/>
            <person name="Steele A.D."/>
            <person name="Gui C."/>
            <person name="Meng S."/>
            <person name="Li G."/>
            <person name="Viehrig K."/>
            <person name="Ye F."/>
            <person name="Su P."/>
            <person name="Kiefer A.F."/>
            <person name="Nichols A."/>
            <person name="Cepeda A.J."/>
            <person name="Yan W."/>
            <person name="Fan B."/>
            <person name="Jiang Y."/>
            <person name="Adhikari A."/>
            <person name="Zheng C.-J."/>
            <person name="Schuster L."/>
            <person name="Cowan T.M."/>
            <person name="Smanski M.J."/>
            <person name="Chevrette M.G."/>
            <person name="De Carvalho L.P.S."/>
            <person name="Shen B."/>
        </authorList>
    </citation>
    <scope>NUCLEOTIDE SEQUENCE [LARGE SCALE GENOMIC DNA]</scope>
    <source>
        <strain evidence="1 2">NPDC001390</strain>
    </source>
</reference>
<dbReference type="Proteomes" id="UP001602058">
    <property type="component" value="Unassembled WGS sequence"/>
</dbReference>
<organism evidence="1 2">
    <name type="scientific">Streptomyces bluensis</name>
    <dbReference type="NCBI Taxonomy" id="33897"/>
    <lineage>
        <taxon>Bacteria</taxon>
        <taxon>Bacillati</taxon>
        <taxon>Actinomycetota</taxon>
        <taxon>Actinomycetes</taxon>
        <taxon>Kitasatosporales</taxon>
        <taxon>Streptomycetaceae</taxon>
        <taxon>Streptomyces</taxon>
    </lineage>
</organism>
<protein>
    <submittedName>
        <fullName evidence="1">Uncharacterized protein</fullName>
    </submittedName>
</protein>
<dbReference type="RefSeq" id="WP_387883176.1">
    <property type="nucleotide sequence ID" value="NZ_JBIAWJ010000001.1"/>
</dbReference>
<keyword evidence="2" id="KW-1185">Reference proteome</keyword>
<sequence>MALLWLERMMRELMLVLHDDAVRTRANTPMPTPADDPILRLQQETQPYDGEFRVQCTTHPGELTITGIIQMCPACGARRDWLLICDGNQVSIRCRCAHQWVERELGRADFETMAGPGGEVYDSPQTAILAAGFGGELRGAYWI</sequence>
<evidence type="ECO:0000313" key="2">
    <source>
        <dbReference type="Proteomes" id="UP001602058"/>
    </source>
</evidence>
<gene>
    <name evidence="1" type="ORF">ACFY1D_03280</name>
</gene>
<name>A0ABW6UAL5_9ACTN</name>
<dbReference type="EMBL" id="JBIAWJ010000001">
    <property type="protein sequence ID" value="MFF4520485.1"/>
    <property type="molecule type" value="Genomic_DNA"/>
</dbReference>
<accession>A0ABW6UAL5</accession>